<dbReference type="AlphaFoldDB" id="A0A1I3P4I0"/>
<keyword evidence="6" id="KW-1185">Reference proteome</keyword>
<keyword evidence="3" id="KW-0574">Periplasm</keyword>
<dbReference type="CDD" id="cd13666">
    <property type="entry name" value="PBP2_TRAP_DctP_like_1"/>
    <property type="match status" value="1"/>
</dbReference>
<dbReference type="InterPro" id="IPR018389">
    <property type="entry name" value="DctP_fam"/>
</dbReference>
<evidence type="ECO:0000256" key="4">
    <source>
        <dbReference type="SAM" id="SignalP"/>
    </source>
</evidence>
<dbReference type="PANTHER" id="PTHR33376">
    <property type="match status" value="1"/>
</dbReference>
<dbReference type="OrthoDB" id="9769667at2"/>
<proteinExistence type="predicted"/>
<keyword evidence="2 4" id="KW-0732">Signal</keyword>
<dbReference type="GO" id="GO:0042597">
    <property type="term" value="C:periplasmic space"/>
    <property type="evidence" value="ECO:0007669"/>
    <property type="project" value="UniProtKB-SubCell"/>
</dbReference>
<dbReference type="Proteomes" id="UP000199377">
    <property type="component" value="Unassembled WGS sequence"/>
</dbReference>
<comment type="subcellular location">
    <subcellularLocation>
        <location evidence="1">Periplasm</location>
    </subcellularLocation>
</comment>
<protein>
    <submittedName>
        <fullName evidence="5">TRAP-type C4-dicarboxylate transport system, substrate-binding protein</fullName>
    </submittedName>
</protein>
<dbReference type="SUPFAM" id="SSF53850">
    <property type="entry name" value="Periplasmic binding protein-like II"/>
    <property type="match status" value="1"/>
</dbReference>
<sequence length="370" mass="40073">MKLAIGALMSGAAAVAAMAPAQAETYTYGSFLQPTAVTMRDGQIPFFERVKERTGGEVEFESFWGGSMGGPKELLGAIDDAVLDSGLIVDVYTKKALPHSSVISSAFILADDSLAWGAAVNEWQLLGCEGCKDDFADNGQIGLAWYSTTPYVLQCTSPVSTLEDLKGKKVRSVSRLADLMSAMGAVPVSVTVAEMYEAMQRGQVDCALGSPNYLNTYNIKDFVTSIIETPIGGYVSTLTLSVNLDAWDAMGEENRQVILDEIPQLLADIKWASFADDAAGIAETKEKGGQVVQPDQAFLDKLEEMRANEWEAVIAQAKEDGVQDAEQTVASFRAILEKWQGIVAEIDHDEAGRKTFEEALRREIFSKVQP</sequence>
<name>A0A1I3P4I0_9RHOB</name>
<gene>
    <name evidence="5" type="ORF">SAMN05216258_11557</name>
</gene>
<feature type="chain" id="PRO_5011664531" evidence="4">
    <location>
        <begin position="24"/>
        <end position="370"/>
    </location>
</feature>
<organism evidence="5 6">
    <name type="scientific">Albimonas pacifica</name>
    <dbReference type="NCBI Taxonomy" id="1114924"/>
    <lineage>
        <taxon>Bacteria</taxon>
        <taxon>Pseudomonadati</taxon>
        <taxon>Pseudomonadota</taxon>
        <taxon>Alphaproteobacteria</taxon>
        <taxon>Rhodobacterales</taxon>
        <taxon>Paracoccaceae</taxon>
        <taxon>Albimonas</taxon>
    </lineage>
</organism>
<feature type="signal peptide" evidence="4">
    <location>
        <begin position="1"/>
        <end position="23"/>
    </location>
</feature>
<dbReference type="InterPro" id="IPR038404">
    <property type="entry name" value="TRAP_DctP_sf"/>
</dbReference>
<evidence type="ECO:0000313" key="6">
    <source>
        <dbReference type="Proteomes" id="UP000199377"/>
    </source>
</evidence>
<dbReference type="RefSeq" id="WP_092865462.1">
    <property type="nucleotide sequence ID" value="NZ_FOQH01000015.1"/>
</dbReference>
<evidence type="ECO:0000256" key="1">
    <source>
        <dbReference type="ARBA" id="ARBA00004418"/>
    </source>
</evidence>
<evidence type="ECO:0000256" key="3">
    <source>
        <dbReference type="ARBA" id="ARBA00022764"/>
    </source>
</evidence>
<dbReference type="Pfam" id="PF03480">
    <property type="entry name" value="DctP"/>
    <property type="match status" value="1"/>
</dbReference>
<dbReference type="STRING" id="1114924.SAMN05216258_11557"/>
<dbReference type="Gene3D" id="3.40.190.170">
    <property type="entry name" value="Bacterial extracellular solute-binding protein, family 7"/>
    <property type="match status" value="1"/>
</dbReference>
<dbReference type="EMBL" id="FOQH01000015">
    <property type="protein sequence ID" value="SFJ16339.1"/>
    <property type="molecule type" value="Genomic_DNA"/>
</dbReference>
<evidence type="ECO:0000256" key="2">
    <source>
        <dbReference type="ARBA" id="ARBA00022729"/>
    </source>
</evidence>
<reference evidence="5 6" key="1">
    <citation type="submission" date="2016-10" db="EMBL/GenBank/DDBJ databases">
        <authorList>
            <person name="de Groot N.N."/>
        </authorList>
    </citation>
    <scope>NUCLEOTIDE SEQUENCE [LARGE SCALE GENOMIC DNA]</scope>
    <source>
        <strain evidence="5 6">CGMCC 1.11030</strain>
    </source>
</reference>
<dbReference type="NCBIfam" id="NF037995">
    <property type="entry name" value="TRAP_S1"/>
    <property type="match status" value="1"/>
</dbReference>
<accession>A0A1I3P4I0</accession>
<dbReference type="GO" id="GO:0055085">
    <property type="term" value="P:transmembrane transport"/>
    <property type="evidence" value="ECO:0007669"/>
    <property type="project" value="InterPro"/>
</dbReference>
<dbReference type="PANTHER" id="PTHR33376:SF5">
    <property type="entry name" value="EXTRACYTOPLASMIC SOLUTE RECEPTOR PROTEIN"/>
    <property type="match status" value="1"/>
</dbReference>
<evidence type="ECO:0000313" key="5">
    <source>
        <dbReference type="EMBL" id="SFJ16339.1"/>
    </source>
</evidence>